<name>A0ABU4FVN4_9ACTN</name>
<dbReference type="EMBL" id="JAWMAJ010000423">
    <property type="protein sequence ID" value="MDV7224031.1"/>
    <property type="molecule type" value="Genomic_DNA"/>
</dbReference>
<dbReference type="RefSeq" id="WP_266860912.1">
    <property type="nucleotide sequence ID" value="NZ_JAPEMW010000001.1"/>
</dbReference>
<protein>
    <submittedName>
        <fullName evidence="2">Acyl carrier protein</fullName>
    </submittedName>
</protein>
<accession>A0ABU4FVN4</accession>
<dbReference type="Pfam" id="PF00550">
    <property type="entry name" value="PP-binding"/>
    <property type="match status" value="1"/>
</dbReference>
<dbReference type="InterPro" id="IPR036736">
    <property type="entry name" value="ACP-like_sf"/>
</dbReference>
<feature type="domain" description="Carrier" evidence="1">
    <location>
        <begin position="1"/>
        <end position="75"/>
    </location>
</feature>
<dbReference type="Gene3D" id="1.10.1200.10">
    <property type="entry name" value="ACP-like"/>
    <property type="match status" value="1"/>
</dbReference>
<dbReference type="Proteomes" id="UP001187346">
    <property type="component" value="Unassembled WGS sequence"/>
</dbReference>
<organism evidence="2 3">
    <name type="scientific">Streptomyces prunicolor</name>
    <dbReference type="NCBI Taxonomy" id="67348"/>
    <lineage>
        <taxon>Bacteria</taxon>
        <taxon>Bacillati</taxon>
        <taxon>Actinomycetota</taxon>
        <taxon>Actinomycetes</taxon>
        <taxon>Kitasatosporales</taxon>
        <taxon>Streptomycetaceae</taxon>
        <taxon>Streptomyces</taxon>
    </lineage>
</organism>
<proteinExistence type="predicted"/>
<dbReference type="InterPro" id="IPR009081">
    <property type="entry name" value="PP-bd_ACP"/>
</dbReference>
<reference evidence="2 3" key="1">
    <citation type="submission" date="2023-10" db="EMBL/GenBank/DDBJ databases">
        <title>Characterization of rhizosphere-enriched actinobacteria from wheat plants lab-grown on chernevaya soil.</title>
        <authorList>
            <person name="Tikhonova E.N."/>
            <person name="Konopkin A."/>
            <person name="Kravchenko I.K."/>
        </authorList>
    </citation>
    <scope>NUCLEOTIDE SEQUENCE [LARGE SCALE GENOMIC DNA]</scope>
    <source>
        <strain evidence="2 3">RR29</strain>
    </source>
</reference>
<gene>
    <name evidence="2" type="ORF">R5A26_49760</name>
</gene>
<keyword evidence="3" id="KW-1185">Reference proteome</keyword>
<dbReference type="SUPFAM" id="SSF47336">
    <property type="entry name" value="ACP-like"/>
    <property type="match status" value="1"/>
</dbReference>
<evidence type="ECO:0000259" key="1">
    <source>
        <dbReference type="PROSITE" id="PS50075"/>
    </source>
</evidence>
<sequence>MATLAHQIVGILSDKLDLGEAITASTPFSDLELDSLVMVELSVILQRQYGVLVPEEELADARDVNDIVSLMEDRRTAAA</sequence>
<evidence type="ECO:0000313" key="2">
    <source>
        <dbReference type="EMBL" id="MDV7224031.1"/>
    </source>
</evidence>
<comment type="caution">
    <text evidence="2">The sequence shown here is derived from an EMBL/GenBank/DDBJ whole genome shotgun (WGS) entry which is preliminary data.</text>
</comment>
<evidence type="ECO:0000313" key="3">
    <source>
        <dbReference type="Proteomes" id="UP001187346"/>
    </source>
</evidence>
<dbReference type="PROSITE" id="PS50075">
    <property type="entry name" value="CARRIER"/>
    <property type="match status" value="1"/>
</dbReference>